<proteinExistence type="inferred from homology"/>
<evidence type="ECO:0000313" key="12">
    <source>
        <dbReference type="Proteomes" id="UP000472241"/>
    </source>
</evidence>
<evidence type="ECO:0000256" key="8">
    <source>
        <dbReference type="ARBA" id="ARBA00031207"/>
    </source>
</evidence>
<keyword evidence="7" id="KW-0472">Membrane</keyword>
<evidence type="ECO:0000256" key="3">
    <source>
        <dbReference type="ARBA" id="ARBA00017057"/>
    </source>
</evidence>
<evidence type="ECO:0000256" key="1">
    <source>
        <dbReference type="ARBA" id="ARBA00004477"/>
    </source>
</evidence>
<evidence type="ECO:0000313" key="11">
    <source>
        <dbReference type="Ensembl" id="ENSLCNP00005018397.1"/>
    </source>
</evidence>
<dbReference type="GO" id="GO:0005787">
    <property type="term" value="C:signal peptidase complex"/>
    <property type="evidence" value="ECO:0007669"/>
    <property type="project" value="InterPro"/>
</dbReference>
<comment type="subcellular location">
    <subcellularLocation>
        <location evidence="1">Endoplasmic reticulum membrane</location>
        <topology evidence="1">Multi-pass membrane protein</topology>
    </subcellularLocation>
</comment>
<dbReference type="GO" id="GO:0045047">
    <property type="term" value="P:protein targeting to ER"/>
    <property type="evidence" value="ECO:0007669"/>
    <property type="project" value="TreeGrafter"/>
</dbReference>
<protein>
    <recommendedName>
        <fullName evidence="3">Signal peptidase complex subunit 2</fullName>
    </recommendedName>
    <alternativeName>
        <fullName evidence="8">Microsomal signal peptidase 25 kDa subunit</fullName>
    </alternativeName>
</protein>
<dbReference type="Proteomes" id="UP000472241">
    <property type="component" value="Unplaced"/>
</dbReference>
<accession>A0A667GT96</accession>
<sequence>MLAHFLLITLKTRTDLSIWQLSSSHKRSDDKYTLKLTLITAKQAEYMKSITKFFDHSRTKGRDVYKPEISRLHDNLATERKIK</sequence>
<comment type="similarity">
    <text evidence="2">Belongs to the SPCS2 family.</text>
</comment>
<reference evidence="11" key="2">
    <citation type="submission" date="2025-09" db="UniProtKB">
        <authorList>
            <consortium name="Ensembl"/>
        </authorList>
    </citation>
    <scope>IDENTIFICATION</scope>
</reference>
<dbReference type="InterPro" id="IPR009582">
    <property type="entry name" value="Spc2/SPCS2"/>
</dbReference>
<comment type="subunit">
    <text evidence="10">Component of the signal peptidase complex paralog A (SPC-A) composed of a catalytic subunit SEC11A and three accessory subunits SPCS1, SPCS2 and SPCS3. Component of the signal peptidase complex paralog C (SPC-C) composed of a catalytic subunit SEC11C and three accessory subunits SPCS1, SPCS2 and SPCS3. Within the complex, interacts with SEC11A or SEC11C and SPCS1. The complex induces a local thinning of the ER membrane which is used to measure the length of the signal peptide (SP) h-region of protein substrates. This ensures the selectivity of the complex towards h-regions shorter than 18-20 amino acids.</text>
</comment>
<keyword evidence="6" id="KW-1133">Transmembrane helix</keyword>
<dbReference type="PANTHER" id="PTHR13085">
    <property type="entry name" value="MICROSOMAL SIGNAL PEPTIDASE 25 KDA SUBUNIT"/>
    <property type="match status" value="1"/>
</dbReference>
<keyword evidence="4" id="KW-0812">Transmembrane</keyword>
<evidence type="ECO:0000256" key="5">
    <source>
        <dbReference type="ARBA" id="ARBA00022824"/>
    </source>
</evidence>
<dbReference type="PANTHER" id="PTHR13085:SF0">
    <property type="entry name" value="SIGNAL PEPTIDASE COMPLEX SUBUNIT 2"/>
    <property type="match status" value="1"/>
</dbReference>
<organism evidence="11 12">
    <name type="scientific">Lynx canadensis</name>
    <name type="common">Canada lynx</name>
    <name type="synonym">Felis canadensis</name>
    <dbReference type="NCBI Taxonomy" id="61383"/>
    <lineage>
        <taxon>Eukaryota</taxon>
        <taxon>Metazoa</taxon>
        <taxon>Chordata</taxon>
        <taxon>Craniata</taxon>
        <taxon>Vertebrata</taxon>
        <taxon>Euteleostomi</taxon>
        <taxon>Mammalia</taxon>
        <taxon>Eutheria</taxon>
        <taxon>Laurasiatheria</taxon>
        <taxon>Carnivora</taxon>
        <taxon>Feliformia</taxon>
        <taxon>Felidae</taxon>
        <taxon>Felinae</taxon>
        <taxon>Lynx</taxon>
    </lineage>
</organism>
<evidence type="ECO:0000256" key="10">
    <source>
        <dbReference type="ARBA" id="ARBA00046879"/>
    </source>
</evidence>
<evidence type="ECO:0000256" key="7">
    <source>
        <dbReference type="ARBA" id="ARBA00023136"/>
    </source>
</evidence>
<dbReference type="Ensembl" id="ENSLCNT00005020635.1">
    <property type="protein sequence ID" value="ENSLCNP00005018397.1"/>
    <property type="gene ID" value="ENSLCNG00005012090.1"/>
</dbReference>
<reference evidence="11" key="1">
    <citation type="submission" date="2025-08" db="UniProtKB">
        <authorList>
            <consortium name="Ensembl"/>
        </authorList>
    </citation>
    <scope>IDENTIFICATION</scope>
</reference>
<comment type="function">
    <text evidence="9">Component of the signal peptidase complex (SPC) which catalyzes the cleavage of N-terminal signal sequences from nascent proteins as they are translocated into the lumen of the endoplasmic reticulum. Enhances the enzymatic activity of SPC and facilitates the interactions between different components of the translocation site.</text>
</comment>
<dbReference type="AlphaFoldDB" id="A0A667GT96"/>
<dbReference type="GO" id="GO:0006465">
    <property type="term" value="P:signal peptide processing"/>
    <property type="evidence" value="ECO:0007669"/>
    <property type="project" value="InterPro"/>
</dbReference>
<name>A0A667GT96_LYNCA</name>
<keyword evidence="12" id="KW-1185">Reference proteome</keyword>
<evidence type="ECO:0000256" key="9">
    <source>
        <dbReference type="ARBA" id="ARBA00045608"/>
    </source>
</evidence>
<keyword evidence="5" id="KW-0256">Endoplasmic reticulum</keyword>
<evidence type="ECO:0000256" key="6">
    <source>
        <dbReference type="ARBA" id="ARBA00022989"/>
    </source>
</evidence>
<evidence type="ECO:0000256" key="4">
    <source>
        <dbReference type="ARBA" id="ARBA00022692"/>
    </source>
</evidence>
<evidence type="ECO:0000256" key="2">
    <source>
        <dbReference type="ARBA" id="ARBA00007324"/>
    </source>
</evidence>